<keyword evidence="11" id="KW-1185">Reference proteome</keyword>
<dbReference type="HAMAP" id="MF_00134_B">
    <property type="entry name" value="IGPS_B"/>
    <property type="match status" value="1"/>
</dbReference>
<dbReference type="EC" id="4.1.1.48" evidence="8"/>
<dbReference type="InterPro" id="IPR013785">
    <property type="entry name" value="Aldolase_TIM"/>
</dbReference>
<dbReference type="InterPro" id="IPR013798">
    <property type="entry name" value="Indole-3-glycerol_P_synth_dom"/>
</dbReference>
<dbReference type="GO" id="GO:0000162">
    <property type="term" value="P:L-tryptophan biosynthetic process"/>
    <property type="evidence" value="ECO:0007669"/>
    <property type="project" value="UniProtKB-UniRule"/>
</dbReference>
<dbReference type="Proteomes" id="UP000238220">
    <property type="component" value="Unassembled WGS sequence"/>
</dbReference>
<dbReference type="UniPathway" id="UPA00035">
    <property type="reaction ID" value="UER00043"/>
</dbReference>
<comment type="caution">
    <text evidence="10">The sequence shown here is derived from an EMBL/GenBank/DDBJ whole genome shotgun (WGS) entry which is preliminary data.</text>
</comment>
<dbReference type="AlphaFoldDB" id="A0A2S5TM00"/>
<keyword evidence="4 8" id="KW-0210">Decarboxylase</keyword>
<proteinExistence type="inferred from homology"/>
<dbReference type="InterPro" id="IPR001468">
    <property type="entry name" value="Indole-3-GlycerolPSynthase_CS"/>
</dbReference>
<evidence type="ECO:0000313" key="10">
    <source>
        <dbReference type="EMBL" id="PPE75967.1"/>
    </source>
</evidence>
<dbReference type="GO" id="GO:0004640">
    <property type="term" value="F:phosphoribosylanthranilate isomerase activity"/>
    <property type="evidence" value="ECO:0007669"/>
    <property type="project" value="TreeGrafter"/>
</dbReference>
<name>A0A2S5TM00_9GAMM</name>
<dbReference type="NCBIfam" id="NF001373">
    <property type="entry name" value="PRK00278.1-6"/>
    <property type="match status" value="1"/>
</dbReference>
<dbReference type="PANTHER" id="PTHR22854:SF2">
    <property type="entry name" value="INDOLE-3-GLYCEROL-PHOSPHATE SYNTHASE"/>
    <property type="match status" value="1"/>
</dbReference>
<organism evidence="10 11">
    <name type="scientific">Solimonas fluminis</name>
    <dbReference type="NCBI Taxonomy" id="2086571"/>
    <lineage>
        <taxon>Bacteria</taxon>
        <taxon>Pseudomonadati</taxon>
        <taxon>Pseudomonadota</taxon>
        <taxon>Gammaproteobacteria</taxon>
        <taxon>Nevskiales</taxon>
        <taxon>Nevskiaceae</taxon>
        <taxon>Solimonas</taxon>
    </lineage>
</organism>
<dbReference type="CDD" id="cd00331">
    <property type="entry name" value="IGPS"/>
    <property type="match status" value="1"/>
</dbReference>
<dbReference type="EMBL" id="PSNW01000001">
    <property type="protein sequence ID" value="PPE75967.1"/>
    <property type="molecule type" value="Genomic_DNA"/>
</dbReference>
<evidence type="ECO:0000256" key="3">
    <source>
        <dbReference type="ARBA" id="ARBA00022605"/>
    </source>
</evidence>
<dbReference type="FunFam" id="3.20.20.70:FF:000024">
    <property type="entry name" value="Indole-3-glycerol phosphate synthase"/>
    <property type="match status" value="1"/>
</dbReference>
<keyword evidence="7 8" id="KW-0456">Lyase</keyword>
<dbReference type="GO" id="GO:0004425">
    <property type="term" value="F:indole-3-glycerol-phosphate synthase activity"/>
    <property type="evidence" value="ECO:0007669"/>
    <property type="project" value="UniProtKB-UniRule"/>
</dbReference>
<evidence type="ECO:0000256" key="6">
    <source>
        <dbReference type="ARBA" id="ARBA00023141"/>
    </source>
</evidence>
<dbReference type="NCBIfam" id="NF001377">
    <property type="entry name" value="PRK00278.2-4"/>
    <property type="match status" value="1"/>
</dbReference>
<dbReference type="PANTHER" id="PTHR22854">
    <property type="entry name" value="TRYPTOPHAN BIOSYNTHESIS PROTEIN"/>
    <property type="match status" value="1"/>
</dbReference>
<evidence type="ECO:0000256" key="8">
    <source>
        <dbReference type="HAMAP-Rule" id="MF_00134"/>
    </source>
</evidence>
<protein>
    <recommendedName>
        <fullName evidence="8">Indole-3-glycerol phosphate synthase</fullName>
        <shortName evidence="8">IGPS</shortName>
        <ecNumber evidence="8">4.1.1.48</ecNumber>
    </recommendedName>
</protein>
<keyword evidence="5 8" id="KW-0822">Tryptophan biosynthesis</keyword>
<keyword evidence="6 8" id="KW-0057">Aromatic amino acid biosynthesis</keyword>
<feature type="domain" description="Indole-3-glycerol phosphate synthase" evidence="9">
    <location>
        <begin position="5"/>
        <end position="262"/>
    </location>
</feature>
<evidence type="ECO:0000256" key="1">
    <source>
        <dbReference type="ARBA" id="ARBA00001633"/>
    </source>
</evidence>
<dbReference type="RefSeq" id="WP_104228932.1">
    <property type="nucleotide sequence ID" value="NZ_PSNW01000001.1"/>
</dbReference>
<dbReference type="SUPFAM" id="SSF51366">
    <property type="entry name" value="Ribulose-phoshate binding barrel"/>
    <property type="match status" value="1"/>
</dbReference>
<evidence type="ECO:0000256" key="2">
    <source>
        <dbReference type="ARBA" id="ARBA00004696"/>
    </source>
</evidence>
<evidence type="ECO:0000256" key="4">
    <source>
        <dbReference type="ARBA" id="ARBA00022793"/>
    </source>
</evidence>
<accession>A0A2S5TM00</accession>
<sequence>MADILERIVEVKRDEIRALKSRYSLSALEELAGAADRVRGFQASLRSAVAAGRAGVIAEIKKASPSKGVIRADFDPAWIAGEYAAHGAACLSVLTDERFFQGHNDYLVAARKAVALPAIRKDFLVDPLQVIEARAIGADCVLLIAACLSVGQLRELYGLAQSLGMDVLVEIHDGMELEQVLSAQLAGPLLLGINNRNLRTFETRLDTTLDLLPRLPKDCEVVTESGIAAPADVKRMRDADVHRFLIGESLMRQPSPGQALAKLVA</sequence>
<reference evidence="10 11" key="1">
    <citation type="submission" date="2018-02" db="EMBL/GenBank/DDBJ databases">
        <title>Genome sequencing of Solimonas sp. HR-BB.</title>
        <authorList>
            <person name="Lee Y."/>
            <person name="Jeon C.O."/>
        </authorList>
    </citation>
    <scope>NUCLEOTIDE SEQUENCE [LARGE SCALE GENOMIC DNA]</scope>
    <source>
        <strain evidence="10 11">HR-BB</strain>
    </source>
</reference>
<evidence type="ECO:0000259" key="9">
    <source>
        <dbReference type="Pfam" id="PF00218"/>
    </source>
</evidence>
<dbReference type="PROSITE" id="PS00614">
    <property type="entry name" value="IGPS"/>
    <property type="match status" value="1"/>
</dbReference>
<dbReference type="InterPro" id="IPR045186">
    <property type="entry name" value="Indole-3-glycerol_P_synth"/>
</dbReference>
<evidence type="ECO:0000256" key="7">
    <source>
        <dbReference type="ARBA" id="ARBA00023239"/>
    </source>
</evidence>
<evidence type="ECO:0000256" key="5">
    <source>
        <dbReference type="ARBA" id="ARBA00022822"/>
    </source>
</evidence>
<keyword evidence="3 8" id="KW-0028">Amino-acid biosynthesis</keyword>
<dbReference type="InterPro" id="IPR011060">
    <property type="entry name" value="RibuloseP-bd_barrel"/>
</dbReference>
<gene>
    <name evidence="8" type="primary">trpC</name>
    <name evidence="10" type="ORF">C3942_03550</name>
</gene>
<dbReference type="Gene3D" id="3.20.20.70">
    <property type="entry name" value="Aldolase class I"/>
    <property type="match status" value="1"/>
</dbReference>
<dbReference type="OrthoDB" id="9804217at2"/>
<dbReference type="Pfam" id="PF00218">
    <property type="entry name" value="IGPS"/>
    <property type="match status" value="1"/>
</dbReference>
<comment type="similarity">
    <text evidence="8">Belongs to the TrpC family.</text>
</comment>
<comment type="pathway">
    <text evidence="2 8">Amino-acid biosynthesis; L-tryptophan biosynthesis; L-tryptophan from chorismate: step 4/5.</text>
</comment>
<comment type="catalytic activity">
    <reaction evidence="1 8">
        <text>1-(2-carboxyphenylamino)-1-deoxy-D-ribulose 5-phosphate + H(+) = (1S,2R)-1-C-(indol-3-yl)glycerol 3-phosphate + CO2 + H2O</text>
        <dbReference type="Rhea" id="RHEA:23476"/>
        <dbReference type="ChEBI" id="CHEBI:15377"/>
        <dbReference type="ChEBI" id="CHEBI:15378"/>
        <dbReference type="ChEBI" id="CHEBI:16526"/>
        <dbReference type="ChEBI" id="CHEBI:58613"/>
        <dbReference type="ChEBI" id="CHEBI:58866"/>
        <dbReference type="EC" id="4.1.1.48"/>
    </reaction>
</comment>
<evidence type="ECO:0000313" key="11">
    <source>
        <dbReference type="Proteomes" id="UP000238220"/>
    </source>
</evidence>